<keyword evidence="1" id="KW-0812">Transmembrane</keyword>
<dbReference type="CDD" id="cd05930">
    <property type="entry name" value="A_NRPS"/>
    <property type="match status" value="1"/>
</dbReference>
<evidence type="ECO:0000313" key="4">
    <source>
        <dbReference type="Proteomes" id="UP000244162"/>
    </source>
</evidence>
<dbReference type="SUPFAM" id="SSF56801">
    <property type="entry name" value="Acetyl-CoA synthetase-like"/>
    <property type="match status" value="1"/>
</dbReference>
<dbReference type="GO" id="GO:0044550">
    <property type="term" value="P:secondary metabolite biosynthetic process"/>
    <property type="evidence" value="ECO:0007669"/>
    <property type="project" value="TreeGrafter"/>
</dbReference>
<dbReference type="Proteomes" id="UP000244162">
    <property type="component" value="Unassembled WGS sequence"/>
</dbReference>
<dbReference type="SUPFAM" id="SSF51161">
    <property type="entry name" value="Trimeric LpxA-like enzymes"/>
    <property type="match status" value="2"/>
</dbReference>
<comment type="caution">
    <text evidence="3">The sequence shown here is derived from an EMBL/GenBank/DDBJ whole genome shotgun (WGS) entry which is preliminary data.</text>
</comment>
<dbReference type="PANTHER" id="PTHR45527">
    <property type="entry name" value="NONRIBOSOMAL PEPTIDE SYNTHETASE"/>
    <property type="match status" value="1"/>
</dbReference>
<protein>
    <submittedName>
        <fullName evidence="3">Peptide synthetase</fullName>
    </submittedName>
</protein>
<proteinExistence type="predicted"/>
<dbReference type="Pfam" id="PF13193">
    <property type="entry name" value="AMP-binding_C"/>
    <property type="match status" value="1"/>
</dbReference>
<evidence type="ECO:0000256" key="1">
    <source>
        <dbReference type="SAM" id="Phobius"/>
    </source>
</evidence>
<dbReference type="RefSeq" id="WP_107967141.1">
    <property type="nucleotide sequence ID" value="NZ_NWBU01000005.1"/>
</dbReference>
<dbReference type="Pfam" id="PF00550">
    <property type="entry name" value="PP-binding"/>
    <property type="match status" value="1"/>
</dbReference>
<feature type="domain" description="Carrier" evidence="2">
    <location>
        <begin position="531"/>
        <end position="608"/>
    </location>
</feature>
<feature type="transmembrane region" description="Helical" evidence="1">
    <location>
        <begin position="1158"/>
        <end position="1180"/>
    </location>
</feature>
<dbReference type="OrthoDB" id="9778690at2"/>
<dbReference type="NCBIfam" id="TIGR02353">
    <property type="entry name" value="NRPS_term_dom"/>
    <property type="match status" value="1"/>
</dbReference>
<dbReference type="Gene3D" id="3.40.50.12780">
    <property type="entry name" value="N-terminal domain of ligase-like"/>
    <property type="match status" value="1"/>
</dbReference>
<dbReference type="PROSITE" id="PS00455">
    <property type="entry name" value="AMP_BINDING"/>
    <property type="match status" value="1"/>
</dbReference>
<dbReference type="InterPro" id="IPR012728">
    <property type="entry name" value="Pls/PosA_C"/>
</dbReference>
<dbReference type="InterPro" id="IPR010071">
    <property type="entry name" value="AA_adenyl_dom"/>
</dbReference>
<gene>
    <name evidence="3" type="ORF">CLG96_06990</name>
</gene>
<sequence>MLRNNDYDNAPRWNIGEKLYDLFARRVRELEAEGHGDHAAIDADGFVLTYCELEAAAARLASSLAEGGTGAGSRIGLLFDKTPETYVALLAVLKTGATFIPLDASFPQDRIRYIAEDAGISLILTMRCFSDRFEGLALPIRFLDADVSAGAKPDPLKTHHPRPDETTDGTAYIIYTSGTTGRPKGVSVAHSSICNFVRVAAEVYGYRPDDRVYQGLTIAFDFSFEEIFVPLMAGATLVPGRPGTNLVGRDLQEYLVEHRVTALCCVPTLLATIEDDLPALRLLLLSGEACPQDLVHRWHRPDRIILNAYGPTETTVTASLARLTPGHKVTIGVPLPAYSILILDEKDAVEKPDGEVGEIAIAGICVAQGYLNRPELTAEKFIADTLGIPDNPSNRIYRSGDLGRITPEGEIEYLGRIDTQVKIRGYRIELGEIESALMECPQIAQAVVNGWSPEPGVTELVAYFTRREDAGPVDPSLLVSRLAERLPRYMMPSYFEELDAIPLLPSQKADRKALPVPSGKRVAGTDRPFVPPATEMEQLLADRLEKTLKSGPVSADAHFFDELGGHSLLMARFCALLRQDHPDRAPSMRDVYLHPTVRELAAALDHQQASEQPTVRQPRVHIPKVANYWICGSLQLLYYLTAASVSFILAIEALLWLVQADNAQTYYIRAMILSVGSFLLFIFVPIGLKWLLIGRFRSEEIEIWSLRYFRFWIVKNLIQRNPAVAFRGTPIFNLYLAALGAKVSFRANIDTQFVPVATDLISIGADSVVNYDVLCMGYKAEGNVIRTGPVTIGRDVHVGVASVLDIDTAIEDGAQLAPASSLREGQRLAAGRLYHGTPAIETQTSYAFAESMPCSNLRRVLFSLGQLAWLFLVMIPLAAFVLRLIILEVEILAIYFKFNWAAIEANPLGYFTPLIIGSVVVFLTALIGGLIFVILLPRLYVLFLRTGRTYTLYGLAYLFVRAAQSSSNSAFYNLLFGDSSFIVYYLRAIGYRLNRIEQTGSNFGVVHRQDAPTLCDIGSGTMVADGLYMINLEMSGSAFRLNKTVIGERNFFGNNIVYQPMARTGSNCFFATKVLIPVTGERRENIGLLGSPSFEIPRAVSRDTAIAEALSADDKKRGLARKTRSNSATIVWLLFTQWIYFTLSLCVLYFFYHLHSLSGALAGISVIMGFMLFTFAYFLLIERASLGFGRLHPALCSIYDPIFWRIERYWKLSTSPLIDAFKGTPFRNLISRARGAKVGRMVFDDGCTMTEMTLMKVGDYCTLNQGTTIQGHSLEEGVFKADHVVIGNGCTVAPGAFVHYGVRMADRSVVDSGAFLMKGETPGEASLWYGNPARPL</sequence>
<dbReference type="InterPro" id="IPR009081">
    <property type="entry name" value="PP-bd_ACP"/>
</dbReference>
<dbReference type="InterPro" id="IPR042099">
    <property type="entry name" value="ANL_N_sf"/>
</dbReference>
<dbReference type="InterPro" id="IPR000873">
    <property type="entry name" value="AMP-dep_synth/lig_dom"/>
</dbReference>
<evidence type="ECO:0000313" key="3">
    <source>
        <dbReference type="EMBL" id="PTQ12276.1"/>
    </source>
</evidence>
<keyword evidence="1" id="KW-0472">Membrane</keyword>
<dbReference type="GO" id="GO:0031177">
    <property type="term" value="F:phosphopantetheine binding"/>
    <property type="evidence" value="ECO:0007669"/>
    <property type="project" value="TreeGrafter"/>
</dbReference>
<dbReference type="SUPFAM" id="SSF47336">
    <property type="entry name" value="ACP-like"/>
    <property type="match status" value="1"/>
</dbReference>
<dbReference type="InterPro" id="IPR025110">
    <property type="entry name" value="AMP-bd_C"/>
</dbReference>
<name>A0A2T5FZZ5_9SPHN</name>
<dbReference type="EMBL" id="NWBU01000005">
    <property type="protein sequence ID" value="PTQ12276.1"/>
    <property type="molecule type" value="Genomic_DNA"/>
</dbReference>
<accession>A0A2T5FZZ5</accession>
<dbReference type="Gene3D" id="2.160.10.10">
    <property type="entry name" value="Hexapeptide repeat proteins"/>
    <property type="match status" value="1"/>
</dbReference>
<dbReference type="GO" id="GO:0043041">
    <property type="term" value="P:amino acid activation for nonribosomal peptide biosynthetic process"/>
    <property type="evidence" value="ECO:0007669"/>
    <property type="project" value="TreeGrafter"/>
</dbReference>
<feature type="transmembrane region" description="Helical" evidence="1">
    <location>
        <begin position="636"/>
        <end position="658"/>
    </location>
</feature>
<dbReference type="InterPro" id="IPR036736">
    <property type="entry name" value="ACP-like_sf"/>
</dbReference>
<dbReference type="InterPro" id="IPR020845">
    <property type="entry name" value="AMP-binding_CS"/>
</dbReference>
<dbReference type="Pfam" id="PF00501">
    <property type="entry name" value="AMP-binding"/>
    <property type="match status" value="1"/>
</dbReference>
<feature type="transmembrane region" description="Helical" evidence="1">
    <location>
        <begin position="670"/>
        <end position="692"/>
    </location>
</feature>
<dbReference type="Gene3D" id="1.10.1200.10">
    <property type="entry name" value="ACP-like"/>
    <property type="match status" value="1"/>
</dbReference>
<dbReference type="InterPro" id="IPR045851">
    <property type="entry name" value="AMP-bd_C_sf"/>
</dbReference>
<dbReference type="GO" id="GO:0005737">
    <property type="term" value="C:cytoplasm"/>
    <property type="evidence" value="ECO:0007669"/>
    <property type="project" value="TreeGrafter"/>
</dbReference>
<dbReference type="PROSITE" id="PS50075">
    <property type="entry name" value="CARRIER"/>
    <property type="match status" value="1"/>
</dbReference>
<organism evidence="3 4">
    <name type="scientific">Sphingomonas oleivorans</name>
    <dbReference type="NCBI Taxonomy" id="1735121"/>
    <lineage>
        <taxon>Bacteria</taxon>
        <taxon>Pseudomonadati</taxon>
        <taxon>Pseudomonadota</taxon>
        <taxon>Alphaproteobacteria</taxon>
        <taxon>Sphingomonadales</taxon>
        <taxon>Sphingomonadaceae</taxon>
        <taxon>Sphingomonas</taxon>
    </lineage>
</organism>
<feature type="transmembrane region" description="Helical" evidence="1">
    <location>
        <begin position="1130"/>
        <end position="1152"/>
    </location>
</feature>
<keyword evidence="4" id="KW-1185">Reference proteome</keyword>
<evidence type="ECO:0000259" key="2">
    <source>
        <dbReference type="PROSITE" id="PS50075"/>
    </source>
</evidence>
<dbReference type="NCBIfam" id="TIGR01733">
    <property type="entry name" value="AA-adenyl-dom"/>
    <property type="match status" value="1"/>
</dbReference>
<keyword evidence="1" id="KW-1133">Transmembrane helix</keyword>
<dbReference type="InterPro" id="IPR011004">
    <property type="entry name" value="Trimer_LpxA-like_sf"/>
</dbReference>
<feature type="transmembrane region" description="Helical" evidence="1">
    <location>
        <begin position="867"/>
        <end position="896"/>
    </location>
</feature>
<feature type="transmembrane region" description="Helical" evidence="1">
    <location>
        <begin position="908"/>
        <end position="935"/>
    </location>
</feature>
<reference evidence="3 4" key="1">
    <citation type="submission" date="2017-09" db="EMBL/GenBank/DDBJ databases">
        <title>Sphingomonas panjinensis sp.nov., isolated from oil-contaminated soil.</title>
        <authorList>
            <person name="Wang L."/>
            <person name="Chen L."/>
        </authorList>
    </citation>
    <scope>NUCLEOTIDE SEQUENCE [LARGE SCALE GENOMIC DNA]</scope>
    <source>
        <strain evidence="3 4">FW-11</strain>
    </source>
</reference>
<dbReference type="PANTHER" id="PTHR45527:SF1">
    <property type="entry name" value="FATTY ACID SYNTHASE"/>
    <property type="match status" value="1"/>
</dbReference>
<dbReference type="Gene3D" id="3.30.300.30">
    <property type="match status" value="1"/>
</dbReference>